<accession>A0ABU2NZT9</accession>
<reference evidence="3" key="1">
    <citation type="submission" date="2023-07" db="EMBL/GenBank/DDBJ databases">
        <title>30 novel species of actinomycetes from the DSMZ collection.</title>
        <authorList>
            <person name="Nouioui I."/>
        </authorList>
    </citation>
    <scope>NUCLEOTIDE SEQUENCE [LARGE SCALE GENOMIC DNA]</scope>
    <source>
        <strain evidence="3">DSM 42041</strain>
    </source>
</reference>
<evidence type="ECO:0000313" key="2">
    <source>
        <dbReference type="EMBL" id="MDT0382195.1"/>
    </source>
</evidence>
<gene>
    <name evidence="2" type="ORF">RM572_25890</name>
</gene>
<proteinExistence type="predicted"/>
<protein>
    <submittedName>
        <fullName evidence="2">Phosphoribosyltransferase</fullName>
    </submittedName>
</protein>
<keyword evidence="2" id="KW-0328">Glycosyltransferase</keyword>
<dbReference type="Proteomes" id="UP001183414">
    <property type="component" value="Unassembled WGS sequence"/>
</dbReference>
<dbReference type="Gene3D" id="3.40.50.2020">
    <property type="match status" value="1"/>
</dbReference>
<dbReference type="EMBL" id="JAVREQ010000032">
    <property type="protein sequence ID" value="MDT0382195.1"/>
    <property type="molecule type" value="Genomic_DNA"/>
</dbReference>
<keyword evidence="2" id="KW-0808">Transferase</keyword>
<organism evidence="2 3">
    <name type="scientific">Streptomyces hazeniae</name>
    <dbReference type="NCBI Taxonomy" id="3075538"/>
    <lineage>
        <taxon>Bacteria</taxon>
        <taxon>Bacillati</taxon>
        <taxon>Actinomycetota</taxon>
        <taxon>Actinomycetes</taxon>
        <taxon>Kitasatosporales</taxon>
        <taxon>Streptomycetaceae</taxon>
        <taxon>Streptomyces</taxon>
    </lineage>
</organism>
<comment type="caution">
    <text evidence="2">The sequence shown here is derived from an EMBL/GenBank/DDBJ whole genome shotgun (WGS) entry which is preliminary data.</text>
</comment>
<sequence>MLFTDRAEAGRLLAERLGHQRGNRPVVLALPRGGVPVAHPVAHALDAPLDVVLVRKLGVPSHPEVAYGALGEDGVRVLNTDVLAAAHAGPGELEHTERTAETELARQALRFRGDRPRVPLDGCTAILVDDGIATGATASAACRVAAAHGAARVVLAVPVAPRDTAARLEKTVDELVCLSVPEVFFAVGEWYRDFSQTTDDEVVGILSRPTTP</sequence>
<evidence type="ECO:0000259" key="1">
    <source>
        <dbReference type="Pfam" id="PF00156"/>
    </source>
</evidence>
<evidence type="ECO:0000313" key="3">
    <source>
        <dbReference type="Proteomes" id="UP001183414"/>
    </source>
</evidence>
<dbReference type="CDD" id="cd06223">
    <property type="entry name" value="PRTases_typeI"/>
    <property type="match status" value="1"/>
</dbReference>
<dbReference type="GO" id="GO:0016757">
    <property type="term" value="F:glycosyltransferase activity"/>
    <property type="evidence" value="ECO:0007669"/>
    <property type="project" value="UniProtKB-KW"/>
</dbReference>
<dbReference type="SUPFAM" id="SSF53271">
    <property type="entry name" value="PRTase-like"/>
    <property type="match status" value="1"/>
</dbReference>
<dbReference type="Gene3D" id="3.30.1310.20">
    <property type="entry name" value="PRTase-like"/>
    <property type="match status" value="1"/>
</dbReference>
<feature type="domain" description="Phosphoribosyltransferase" evidence="1">
    <location>
        <begin position="8"/>
        <end position="185"/>
    </location>
</feature>
<name>A0ABU2NZT9_9ACTN</name>
<dbReference type="InterPro" id="IPR000836">
    <property type="entry name" value="PRTase_dom"/>
</dbReference>
<keyword evidence="3" id="KW-1185">Reference proteome</keyword>
<dbReference type="Pfam" id="PF00156">
    <property type="entry name" value="Pribosyltran"/>
    <property type="match status" value="1"/>
</dbReference>
<dbReference type="InterPro" id="IPR029057">
    <property type="entry name" value="PRTase-like"/>
</dbReference>